<dbReference type="SUPFAM" id="SSF50346">
    <property type="entry name" value="PRC-barrel domain"/>
    <property type="match status" value="1"/>
</dbReference>
<dbReference type="Proteomes" id="UP000192660">
    <property type="component" value="Unassembled WGS sequence"/>
</dbReference>
<dbReference type="Gene3D" id="2.30.30.240">
    <property type="entry name" value="PRC-barrel domain"/>
    <property type="match status" value="1"/>
</dbReference>
<dbReference type="OrthoDB" id="2083367at2"/>
<name>A0A1W1WJ70_SULTA</name>
<dbReference type="InterPro" id="IPR011033">
    <property type="entry name" value="PRC_barrel-like_sf"/>
</dbReference>
<feature type="domain" description="PRC-barrel" evidence="1">
    <location>
        <begin position="92"/>
        <end position="152"/>
    </location>
</feature>
<evidence type="ECO:0000259" key="1">
    <source>
        <dbReference type="Pfam" id="PF05239"/>
    </source>
</evidence>
<proteinExistence type="predicted"/>
<gene>
    <name evidence="2" type="ORF">SAMN00768000_2622</name>
</gene>
<keyword evidence="3" id="KW-1185">Reference proteome</keyword>
<organism evidence="2 3">
    <name type="scientific">Sulfobacillus thermosulfidooxidans (strain DSM 9293 / VKM B-1269 / AT-1)</name>
    <dbReference type="NCBI Taxonomy" id="929705"/>
    <lineage>
        <taxon>Bacteria</taxon>
        <taxon>Bacillati</taxon>
        <taxon>Bacillota</taxon>
        <taxon>Clostridia</taxon>
        <taxon>Eubacteriales</taxon>
        <taxon>Clostridiales Family XVII. Incertae Sedis</taxon>
        <taxon>Sulfobacillus</taxon>
    </lineage>
</organism>
<dbReference type="Pfam" id="PF05239">
    <property type="entry name" value="PRC"/>
    <property type="match status" value="1"/>
</dbReference>
<dbReference type="InterPro" id="IPR027275">
    <property type="entry name" value="PRC-brl_dom"/>
</dbReference>
<dbReference type="RefSeq" id="WP_020373349.1">
    <property type="nucleotide sequence ID" value="NZ_FWWY01000001.1"/>
</dbReference>
<protein>
    <submittedName>
        <fullName evidence="2">PRC-barrel domain-containing protein</fullName>
    </submittedName>
</protein>
<dbReference type="AlphaFoldDB" id="A0A1W1WJ70"/>
<evidence type="ECO:0000313" key="2">
    <source>
        <dbReference type="EMBL" id="SMC06080.1"/>
    </source>
</evidence>
<dbReference type="EMBL" id="FWWY01000001">
    <property type="protein sequence ID" value="SMC06080.1"/>
    <property type="molecule type" value="Genomic_DNA"/>
</dbReference>
<reference evidence="3" key="1">
    <citation type="submission" date="2017-04" db="EMBL/GenBank/DDBJ databases">
        <authorList>
            <person name="Varghese N."/>
            <person name="Submissions S."/>
        </authorList>
    </citation>
    <scope>NUCLEOTIDE SEQUENCE [LARGE SCALE GENOMIC DNA]</scope>
    <source>
        <strain evidence="3">DSM 9293</strain>
    </source>
</reference>
<evidence type="ECO:0000313" key="3">
    <source>
        <dbReference type="Proteomes" id="UP000192660"/>
    </source>
</evidence>
<sequence>MVSRWHLLHLPVTLYGKAGHWGWVEDIVIRWPEGVIEGFGIRTAISRLYIPAEPEMVSVTLMEIQLRRKSYALKRPRSWWRTLHDQKLVMNRPVWRDNGELVGRIKDLIIDENSLAVHQIVISRGLLEDLLHGALLVPTHEIREDADGKIKIFSNRAI</sequence>
<dbReference type="STRING" id="28034.BFX07_12095"/>
<accession>A0A1W1WJ70</accession>